<evidence type="ECO:0000313" key="3">
    <source>
        <dbReference type="EMBL" id="RQW65085.1"/>
    </source>
</evidence>
<feature type="coiled-coil region" evidence="1">
    <location>
        <begin position="196"/>
        <end position="223"/>
    </location>
</feature>
<evidence type="ECO:0000313" key="4">
    <source>
        <dbReference type="Proteomes" id="UP000281112"/>
    </source>
</evidence>
<evidence type="ECO:0000256" key="1">
    <source>
        <dbReference type="SAM" id="Coils"/>
    </source>
</evidence>
<dbReference type="OrthoDB" id="5833047at2"/>
<dbReference type="Gene3D" id="3.10.350.10">
    <property type="entry name" value="LysM domain"/>
    <property type="match status" value="1"/>
</dbReference>
<dbReference type="SUPFAM" id="SSF54106">
    <property type="entry name" value="LysM domain"/>
    <property type="match status" value="1"/>
</dbReference>
<dbReference type="RefSeq" id="WP_124935739.1">
    <property type="nucleotide sequence ID" value="NZ_RJVQ01000001.1"/>
</dbReference>
<sequence length="1196" mass="134179">MSKVHIIKKGETLSELALLYNTDTATLKALNSQQIKDIDLIYAGNTLSLPDKSDIACWDAADKNPDNNLSANNLFSKTCSINTFVDVLYVPSMLGEEGKSKQQFLFLTEEAKQAVEDENTLCSSAVNQKDKTDRVKALGELGLMDAFNSFAHEAFLSSEDKKYYLDAMVMRASLLKQMGTRDSQVYLPEDYKEIGVDGAREDAQKLKEKYERQLENLKKYYCDIYGDDFLQQKAWADYYEQAKENFSARYTRSLKLLQKDVCQGIERKIEHYESMAKQEAKQTKLPQGELTYHFTDCGYYSSNTSSATYDLIKTLLERRSKASLHILYDIKSEDFSQDIVDLDRVDEFYSLWKQNNTKINDCLSQRDLTAIRILRKGFDYKQLVRDLTQNGINYSHPMAAIVGLNLLSVAVKEQCLSENELLGGKDDVNKVREIFEEQDPDLRRIKTCLSSININTLGFYPAYVLQLLILKDVAARVKDFADLVGVKNEDYIKLVKSILPYAQQCAERVSSLRSTAESNKSSPSLFYKLDGAKFEGQEISSMPVQLVWDETNYRPEDLSDHLFASSGENSCHIVECSLASQYKEHKTLYLRSNCAILSSDSTIHKNHVKSYAVSSTGSSISTNESITYQLGKKWSESGSVEWKDEGPLADVDDVACFPWIKEKSNILGVPGTYDWSASAQFMRFVNSANASLSADIESVETKASSSANSKSVSASSDFGMKLILASGKSTINARFPAEDAKEILLPYISRSGGSKTKERNIGSFIMEIVGTVYGAIAASMTLSNKLQVGNKPNGQFGIRGVTSTTTNYAEANFSGAAFAGLKVGGSIDCKFKWKPTESDAKSLNIKQEFKDLFKIGGGVEAQAGIGGKCTFSLTYQKGRFLVVLDAGLTSGLGCEGKVAAEINPENIDDLFTVLINLMTHSDFKRFAFIDEEGDEDETFKKFNDMITVAVMFGLSFGELALIPFKVVDEMQKRAREERNAPFVANFLLDKENIKKNEAWIKNMPAETLSKLLTLLVTYHVIPGEEHLFGLIGADTPNRDAIAEHNAKQIKAILKIFEWLGAKGMPSNVQLTRFENAVQRMGLNDPTQLDNGKKWEFYAENLLKIKAFFDACLMNKYNLVLDDDFGGETYNQYIKNSHRFFVNYIHSLTIRNGLYQKGASKTHHGAQVSFPQYVVLDNRKNIEQQGYKQFNWENLVE</sequence>
<feature type="domain" description="LysM" evidence="2">
    <location>
        <begin position="3"/>
        <end position="49"/>
    </location>
</feature>
<keyword evidence="4" id="KW-1185">Reference proteome</keyword>
<dbReference type="AlphaFoldDB" id="A0A3N9TN55"/>
<dbReference type="Pfam" id="PF01476">
    <property type="entry name" value="LysM"/>
    <property type="match status" value="1"/>
</dbReference>
<gene>
    <name evidence="3" type="ORF">EES38_03365</name>
</gene>
<accession>A0A3N9TN55</accession>
<dbReference type="InterPro" id="IPR018392">
    <property type="entry name" value="LysM"/>
</dbReference>
<protein>
    <submittedName>
        <fullName evidence="3">LysM domain-containing protein</fullName>
    </submittedName>
</protein>
<dbReference type="InterPro" id="IPR036779">
    <property type="entry name" value="LysM_dom_sf"/>
</dbReference>
<dbReference type="Proteomes" id="UP000281112">
    <property type="component" value="Unassembled WGS sequence"/>
</dbReference>
<dbReference type="PROSITE" id="PS51782">
    <property type="entry name" value="LYSM"/>
    <property type="match status" value="1"/>
</dbReference>
<organism evidence="3 4">
    <name type="scientific">Vibrio viridaestus</name>
    <dbReference type="NCBI Taxonomy" id="2487322"/>
    <lineage>
        <taxon>Bacteria</taxon>
        <taxon>Pseudomonadati</taxon>
        <taxon>Pseudomonadota</taxon>
        <taxon>Gammaproteobacteria</taxon>
        <taxon>Vibrionales</taxon>
        <taxon>Vibrionaceae</taxon>
        <taxon>Vibrio</taxon>
    </lineage>
</organism>
<reference evidence="3 4" key="1">
    <citation type="submission" date="2018-11" db="EMBL/GenBank/DDBJ databases">
        <title>Vibrio LJC006 sp. nov., isolated from seawater during the bloom of the enteromorpha.</title>
        <authorList>
            <person name="Liang J."/>
        </authorList>
    </citation>
    <scope>NUCLEOTIDE SEQUENCE [LARGE SCALE GENOMIC DNA]</scope>
    <source>
        <strain evidence="3 4">LJC006</strain>
    </source>
</reference>
<dbReference type="SMART" id="SM00257">
    <property type="entry name" value="LysM"/>
    <property type="match status" value="1"/>
</dbReference>
<dbReference type="EMBL" id="RJVQ01000001">
    <property type="protein sequence ID" value="RQW65085.1"/>
    <property type="molecule type" value="Genomic_DNA"/>
</dbReference>
<name>A0A3N9TN55_9VIBR</name>
<keyword evidence="1" id="KW-0175">Coiled coil</keyword>
<proteinExistence type="predicted"/>
<comment type="caution">
    <text evidence="3">The sequence shown here is derived from an EMBL/GenBank/DDBJ whole genome shotgun (WGS) entry which is preliminary data.</text>
</comment>
<evidence type="ECO:0000259" key="2">
    <source>
        <dbReference type="PROSITE" id="PS51782"/>
    </source>
</evidence>